<name>A0A3P6S8C6_CYLGO</name>
<dbReference type="InterPro" id="IPR001394">
    <property type="entry name" value="Peptidase_C19_UCH"/>
</dbReference>
<gene>
    <name evidence="2" type="ORF">CGOC_LOCUS6393</name>
</gene>
<dbReference type="SUPFAM" id="SSF54001">
    <property type="entry name" value="Cysteine proteinases"/>
    <property type="match status" value="1"/>
</dbReference>
<dbReference type="EMBL" id="UYRV01020776">
    <property type="protein sequence ID" value="VDK68179.1"/>
    <property type="molecule type" value="Genomic_DNA"/>
</dbReference>
<dbReference type="GO" id="GO:0016579">
    <property type="term" value="P:protein deubiquitination"/>
    <property type="evidence" value="ECO:0007669"/>
    <property type="project" value="InterPro"/>
</dbReference>
<dbReference type="GO" id="GO:0004843">
    <property type="term" value="F:cysteine-type deubiquitinase activity"/>
    <property type="evidence" value="ECO:0007669"/>
    <property type="project" value="InterPro"/>
</dbReference>
<dbReference type="InterPro" id="IPR038765">
    <property type="entry name" value="Papain-like_cys_pep_sf"/>
</dbReference>
<protein>
    <recommendedName>
        <fullName evidence="1">Peptidase C19 ubiquitin carboxyl-terminal hydrolase domain-containing protein</fullName>
    </recommendedName>
</protein>
<evidence type="ECO:0000259" key="1">
    <source>
        <dbReference type="Pfam" id="PF00443"/>
    </source>
</evidence>
<keyword evidence="3" id="KW-1185">Reference proteome</keyword>
<organism evidence="2 3">
    <name type="scientific">Cylicostephanus goldi</name>
    <name type="common">Nematode worm</name>
    <dbReference type="NCBI Taxonomy" id="71465"/>
    <lineage>
        <taxon>Eukaryota</taxon>
        <taxon>Metazoa</taxon>
        <taxon>Ecdysozoa</taxon>
        <taxon>Nematoda</taxon>
        <taxon>Chromadorea</taxon>
        <taxon>Rhabditida</taxon>
        <taxon>Rhabditina</taxon>
        <taxon>Rhabditomorpha</taxon>
        <taxon>Strongyloidea</taxon>
        <taxon>Strongylidae</taxon>
        <taxon>Cylicostephanus</taxon>
    </lineage>
</organism>
<accession>A0A3P6S8C6</accession>
<dbReference type="Gene3D" id="3.90.70.10">
    <property type="entry name" value="Cysteine proteinases"/>
    <property type="match status" value="1"/>
</dbReference>
<proteinExistence type="predicted"/>
<dbReference type="OrthoDB" id="5832661at2759"/>
<reference evidence="2 3" key="1">
    <citation type="submission" date="2018-11" db="EMBL/GenBank/DDBJ databases">
        <authorList>
            <consortium name="Pathogen Informatics"/>
        </authorList>
    </citation>
    <scope>NUCLEOTIDE SEQUENCE [LARGE SCALE GENOMIC DNA]</scope>
</reference>
<feature type="domain" description="Peptidase C19 ubiquitin carboxyl-terminal hydrolase" evidence="1">
    <location>
        <begin position="2"/>
        <end position="62"/>
    </location>
</feature>
<dbReference type="AlphaFoldDB" id="A0A3P6S8C6"/>
<evidence type="ECO:0000313" key="3">
    <source>
        <dbReference type="Proteomes" id="UP000271889"/>
    </source>
</evidence>
<dbReference type="Proteomes" id="UP000271889">
    <property type="component" value="Unassembled WGS sequence"/>
</dbReference>
<evidence type="ECO:0000313" key="2">
    <source>
        <dbReference type="EMBL" id="VDK68179.1"/>
    </source>
</evidence>
<dbReference type="Pfam" id="PF00443">
    <property type="entry name" value="UCH"/>
    <property type="match status" value="1"/>
</dbReference>
<sequence length="83" mass="9638">MLQATVLCSDKKFQFIKQGDAAEFMSFLLNTLHIALNGTQKSSSSIIYKIFRGRMRQYSRRVVPAEATDYERMRLLQQPEYNG</sequence>